<feature type="binding site" evidence="7">
    <location>
        <position position="206"/>
    </location>
    <ligand>
        <name>UDP-N-acetyl-alpha-D-muramoyl-L-alanyl-D-glutamate</name>
        <dbReference type="ChEBI" id="CHEBI:83900"/>
    </ligand>
</feature>
<dbReference type="PANTHER" id="PTHR23135">
    <property type="entry name" value="MUR LIGASE FAMILY MEMBER"/>
    <property type="match status" value="1"/>
</dbReference>
<feature type="domain" description="Mur ligase C-terminal" evidence="10">
    <location>
        <begin position="365"/>
        <end position="506"/>
    </location>
</feature>
<dbReference type="SUPFAM" id="SSF53623">
    <property type="entry name" value="MurD-like peptide ligases, catalytic domain"/>
    <property type="match status" value="1"/>
</dbReference>
<evidence type="ECO:0000259" key="9">
    <source>
        <dbReference type="Pfam" id="PF01225"/>
    </source>
</evidence>
<accession>A0AAU7DYW3</accession>
<name>A0AAU7DYW3_9MICO</name>
<comment type="cofactor">
    <cofactor evidence="7">
        <name>Mg(2+)</name>
        <dbReference type="ChEBI" id="CHEBI:18420"/>
    </cofactor>
</comment>
<keyword evidence="7" id="KW-0067">ATP-binding</keyword>
<evidence type="ECO:0000256" key="6">
    <source>
        <dbReference type="ARBA" id="ARBA00023316"/>
    </source>
</evidence>
<dbReference type="GO" id="GO:0009252">
    <property type="term" value="P:peptidoglycan biosynthetic process"/>
    <property type="evidence" value="ECO:0007669"/>
    <property type="project" value="UniProtKB-UniRule"/>
</dbReference>
<proteinExistence type="inferred from homology"/>
<dbReference type="HAMAP" id="MF_00208">
    <property type="entry name" value="MurE"/>
    <property type="match status" value="1"/>
</dbReference>
<keyword evidence="6 7" id="KW-0961">Cell wall biogenesis/degradation</keyword>
<dbReference type="AlphaFoldDB" id="A0AAU7DYW3"/>
<dbReference type="GO" id="GO:0000287">
    <property type="term" value="F:magnesium ion binding"/>
    <property type="evidence" value="ECO:0007669"/>
    <property type="project" value="UniProtKB-UniRule"/>
</dbReference>
<dbReference type="Pfam" id="PF02875">
    <property type="entry name" value="Mur_ligase_C"/>
    <property type="match status" value="1"/>
</dbReference>
<dbReference type="SUPFAM" id="SSF53244">
    <property type="entry name" value="MurD-like peptide ligases, peptide-binding domain"/>
    <property type="match status" value="1"/>
</dbReference>
<dbReference type="PANTHER" id="PTHR23135:SF4">
    <property type="entry name" value="UDP-N-ACETYLMURAMOYL-L-ALANYL-D-GLUTAMATE--2,6-DIAMINOPIMELATE LIGASE MURE HOMOLOG, CHLOROPLASTIC"/>
    <property type="match status" value="1"/>
</dbReference>
<dbReference type="NCBIfam" id="NF001126">
    <property type="entry name" value="PRK00139.1-4"/>
    <property type="match status" value="1"/>
</dbReference>
<dbReference type="GO" id="GO:0008360">
    <property type="term" value="P:regulation of cell shape"/>
    <property type="evidence" value="ECO:0007669"/>
    <property type="project" value="UniProtKB-KW"/>
</dbReference>
<feature type="binding site" evidence="7">
    <location>
        <begin position="137"/>
        <end position="143"/>
    </location>
    <ligand>
        <name>ATP</name>
        <dbReference type="ChEBI" id="CHEBI:30616"/>
    </ligand>
</feature>
<dbReference type="GO" id="GO:0071555">
    <property type="term" value="P:cell wall organization"/>
    <property type="evidence" value="ECO:0007669"/>
    <property type="project" value="UniProtKB-KW"/>
</dbReference>
<dbReference type="SUPFAM" id="SSF63418">
    <property type="entry name" value="MurE/MurF N-terminal domain"/>
    <property type="match status" value="1"/>
</dbReference>
<comment type="similarity">
    <text evidence="1 7">Belongs to the MurCDEF family. MurE subfamily.</text>
</comment>
<dbReference type="Pfam" id="PF08245">
    <property type="entry name" value="Mur_ligase_M"/>
    <property type="match status" value="1"/>
</dbReference>
<evidence type="ECO:0000256" key="5">
    <source>
        <dbReference type="ARBA" id="ARBA00023306"/>
    </source>
</evidence>
<dbReference type="GO" id="GO:0005737">
    <property type="term" value="C:cytoplasm"/>
    <property type="evidence" value="ECO:0007669"/>
    <property type="project" value="UniProtKB-SubCell"/>
</dbReference>
<keyword evidence="4 7" id="KW-0573">Peptidoglycan synthesis</keyword>
<evidence type="ECO:0000256" key="7">
    <source>
        <dbReference type="HAMAP-Rule" id="MF_00208"/>
    </source>
</evidence>
<organism evidence="12">
    <name type="scientific">Jonesiaceae bacterium BS-20</name>
    <dbReference type="NCBI Taxonomy" id="3120821"/>
    <lineage>
        <taxon>Bacteria</taxon>
        <taxon>Bacillati</taxon>
        <taxon>Actinomycetota</taxon>
        <taxon>Actinomycetes</taxon>
        <taxon>Micrococcales</taxon>
        <taxon>Jonesiaceae</taxon>
    </lineage>
</organism>
<evidence type="ECO:0000256" key="4">
    <source>
        <dbReference type="ARBA" id="ARBA00022984"/>
    </source>
</evidence>
<dbReference type="InterPro" id="IPR013221">
    <property type="entry name" value="Mur_ligase_cen"/>
</dbReference>
<dbReference type="GO" id="GO:0051301">
    <property type="term" value="P:cell division"/>
    <property type="evidence" value="ECO:0007669"/>
    <property type="project" value="UniProtKB-KW"/>
</dbReference>
<dbReference type="InterPro" id="IPR036565">
    <property type="entry name" value="Mur-like_cat_sf"/>
</dbReference>
<comment type="pathway">
    <text evidence="7 8">Cell wall biogenesis; peptidoglycan biosynthesis.</text>
</comment>
<evidence type="ECO:0000259" key="11">
    <source>
        <dbReference type="Pfam" id="PF08245"/>
    </source>
</evidence>
<dbReference type="InterPro" id="IPR000713">
    <property type="entry name" value="Mur_ligase_N"/>
</dbReference>
<dbReference type="Gene3D" id="3.90.190.20">
    <property type="entry name" value="Mur ligase, C-terminal domain"/>
    <property type="match status" value="1"/>
</dbReference>
<dbReference type="InterPro" id="IPR036615">
    <property type="entry name" value="Mur_ligase_C_dom_sf"/>
</dbReference>
<dbReference type="NCBIfam" id="TIGR01085">
    <property type="entry name" value="murE"/>
    <property type="match status" value="1"/>
</dbReference>
<feature type="modified residue" description="N6-carboxylysine" evidence="7">
    <location>
        <position position="246"/>
    </location>
</feature>
<keyword evidence="7" id="KW-0963">Cytoplasm</keyword>
<keyword evidence="7 12" id="KW-0436">Ligase</keyword>
<keyword evidence="5 7" id="KW-0131">Cell cycle</keyword>
<keyword evidence="7" id="KW-0547">Nucleotide-binding</keyword>
<evidence type="ECO:0000256" key="1">
    <source>
        <dbReference type="ARBA" id="ARBA00005898"/>
    </source>
</evidence>
<feature type="binding site" evidence="7">
    <location>
        <begin position="179"/>
        <end position="180"/>
    </location>
    <ligand>
        <name>UDP-N-acetyl-alpha-D-muramoyl-L-alanyl-D-glutamate</name>
        <dbReference type="ChEBI" id="CHEBI:83900"/>
    </ligand>
</feature>
<dbReference type="InterPro" id="IPR005761">
    <property type="entry name" value="UDP-N-AcMur-Glu-dNH2Pim_ligase"/>
</dbReference>
<keyword evidence="2 7" id="KW-0132">Cell division</keyword>
<feature type="domain" description="Mur ligase central" evidence="11">
    <location>
        <begin position="135"/>
        <end position="342"/>
    </location>
</feature>
<evidence type="ECO:0000256" key="8">
    <source>
        <dbReference type="RuleBase" id="RU004135"/>
    </source>
</evidence>
<dbReference type="InterPro" id="IPR035911">
    <property type="entry name" value="MurE/MurF_N"/>
</dbReference>
<comment type="PTM">
    <text evidence="7">Carboxylation is probably crucial for Mg(2+) binding and, consequently, for the gamma-phosphate positioning of ATP.</text>
</comment>
<dbReference type="Gene3D" id="3.40.1190.10">
    <property type="entry name" value="Mur-like, catalytic domain"/>
    <property type="match status" value="1"/>
</dbReference>
<sequence>MTSQITESAWPQPRLITDLMQQFNVSAQPTAKVDGAFFTGLSVSSAEIQKGEIFVAVQGLKAHGARFAQDALAAGASAVLTDAAGAQFLAAPESGVAGSEIVLVAQPGSDLRELMARVAAWFHNEPSATVAVAGVTGTNGKTTTTFFLDAIMRGVGQRTGLIGTIEMRLGEEHKAAVRTTVEAPVLQDFFARAVEQDIDTVSMEVSSHALSLHRVTGTKFAVVGFTNLQHDHLDFHHTMEEYYQAKAALFTPQYAAAAVINVDDKYGWRLAQETDLECVSIASQPDGPHFQEATWRVLDEHVAKDGRGVDFVLAGPHGAVIPSFSPLLGSVNVANAALATLMALQLGIAPQQITDGLKRLGVVPGRMEVVSAPHQPLTIVDYAHTTEALEFALTSLGERHMDGTGKLIVVFGAAGERDASKRPDMGRVAVQIADRVLVTDDDPYQEDRGDIRSQIIAGAQQSEHYLKLSAHDRELLLQDYAVREDAITAAISMADPTDTVLIAGRGHESIQDLAGVQHELDDRVFARGVLARVFPTSEA</sequence>
<comment type="function">
    <text evidence="7">Catalyzes the addition of an amino acid to the nucleotide precursor UDP-N-acetylmuramoyl-L-alanyl-D-glutamate (UMAG) in the biosynthesis of bacterial cell-wall peptidoglycan.</text>
</comment>
<keyword evidence="7" id="KW-0460">Magnesium</keyword>
<dbReference type="Gene3D" id="3.40.1390.10">
    <property type="entry name" value="MurE/MurF, N-terminal domain"/>
    <property type="match status" value="1"/>
</dbReference>
<reference evidence="12" key="1">
    <citation type="submission" date="2024-02" db="EMBL/GenBank/DDBJ databases">
        <title>Tomenella chthoni gen. nov. sp. nov., a member of the family Jonesiaceae isolated from bat guano.</title>
        <authorList>
            <person name="Miller S.L."/>
            <person name="King J."/>
            <person name="Sankaranarayanan K."/>
            <person name="Lawson P.A."/>
        </authorList>
    </citation>
    <scope>NUCLEOTIDE SEQUENCE</scope>
    <source>
        <strain evidence="12">BS-20</strain>
    </source>
</reference>
<dbReference type="EC" id="6.3.2.-" evidence="7"/>
<evidence type="ECO:0000256" key="3">
    <source>
        <dbReference type="ARBA" id="ARBA00022960"/>
    </source>
</evidence>
<evidence type="ECO:0000256" key="2">
    <source>
        <dbReference type="ARBA" id="ARBA00022618"/>
    </source>
</evidence>
<protein>
    <recommendedName>
        <fullName evidence="7">UDP-N-acetylmuramyl-tripeptide synthetase</fullName>
        <ecNumber evidence="7">6.3.2.-</ecNumber>
    </recommendedName>
    <alternativeName>
        <fullName evidence="7">UDP-MurNAc-tripeptide synthetase</fullName>
    </alternativeName>
</protein>
<gene>
    <name evidence="7" type="primary">murE</name>
    <name evidence="12" type="ORF">V5R04_04845</name>
</gene>
<dbReference type="InterPro" id="IPR004101">
    <property type="entry name" value="Mur_ligase_C"/>
</dbReference>
<feature type="domain" description="Mur ligase N-terminal catalytic" evidence="9">
    <location>
        <begin position="39"/>
        <end position="117"/>
    </location>
</feature>
<dbReference type="Pfam" id="PF01225">
    <property type="entry name" value="Mur_ligase"/>
    <property type="match status" value="1"/>
</dbReference>
<evidence type="ECO:0000313" key="12">
    <source>
        <dbReference type="EMBL" id="XBH22554.1"/>
    </source>
</evidence>
<feature type="binding site" evidence="7">
    <location>
        <position position="214"/>
    </location>
    <ligand>
        <name>UDP-N-acetyl-alpha-D-muramoyl-L-alanyl-D-glutamate</name>
        <dbReference type="ChEBI" id="CHEBI:83900"/>
    </ligand>
</feature>
<comment type="caution">
    <text evidence="7">Lacks conserved residue(s) required for the propagation of feature annotation.</text>
</comment>
<dbReference type="GO" id="GO:0016881">
    <property type="term" value="F:acid-amino acid ligase activity"/>
    <property type="evidence" value="ECO:0007669"/>
    <property type="project" value="UniProtKB-UniRule"/>
</dbReference>
<feature type="binding site" evidence="7">
    <location>
        <position position="45"/>
    </location>
    <ligand>
        <name>UDP-N-acetyl-alpha-D-muramoyl-L-alanyl-D-glutamate</name>
        <dbReference type="ChEBI" id="CHEBI:83900"/>
    </ligand>
</feature>
<keyword evidence="3 7" id="KW-0133">Cell shape</keyword>
<dbReference type="GO" id="GO:0005524">
    <property type="term" value="F:ATP binding"/>
    <property type="evidence" value="ECO:0007669"/>
    <property type="project" value="UniProtKB-UniRule"/>
</dbReference>
<dbReference type="EMBL" id="CP146203">
    <property type="protein sequence ID" value="XBH22554.1"/>
    <property type="molecule type" value="Genomic_DNA"/>
</dbReference>
<evidence type="ECO:0000259" key="10">
    <source>
        <dbReference type="Pfam" id="PF02875"/>
    </source>
</evidence>
<comment type="subcellular location">
    <subcellularLocation>
        <location evidence="7 8">Cytoplasm</location>
    </subcellularLocation>
</comment>